<sequence length="169" mass="17717">MPDTAANESFTPGPGQERALRDALGRFGTGVTVVTCATATGPLGITANSFASVSLDPPLVLWSPAKNSSRYPFYAAARHFAVHVMGAEQSAISQGFARSGDAFDGIDWSENAEGVPVIAGCLARFDCEKVAEHEGGDHLIVVARVLRAEARDGPPLLFYSGRYGGFAEG</sequence>
<dbReference type="SUPFAM" id="SSF50475">
    <property type="entry name" value="FMN-binding split barrel"/>
    <property type="match status" value="1"/>
</dbReference>
<organism evidence="3 4">
    <name type="scientific">Rhodosalinus halophilus</name>
    <dbReference type="NCBI Taxonomy" id="2259333"/>
    <lineage>
        <taxon>Bacteria</taxon>
        <taxon>Pseudomonadati</taxon>
        <taxon>Pseudomonadota</taxon>
        <taxon>Alphaproteobacteria</taxon>
        <taxon>Rhodobacterales</taxon>
        <taxon>Paracoccaceae</taxon>
        <taxon>Rhodosalinus</taxon>
    </lineage>
</organism>
<keyword evidence="4" id="KW-1185">Reference proteome</keyword>
<dbReference type="InterPro" id="IPR012349">
    <property type="entry name" value="Split_barrel_FMN-bd"/>
</dbReference>
<protein>
    <submittedName>
        <fullName evidence="3">Flavin reductase</fullName>
    </submittedName>
</protein>
<feature type="domain" description="Flavin reductase like" evidence="2">
    <location>
        <begin position="24"/>
        <end position="165"/>
    </location>
</feature>
<proteinExistence type="predicted"/>
<dbReference type="Pfam" id="PF01613">
    <property type="entry name" value="Flavin_Reduct"/>
    <property type="match status" value="1"/>
</dbReference>
<evidence type="ECO:0000313" key="4">
    <source>
        <dbReference type="Proteomes" id="UP000253370"/>
    </source>
</evidence>
<dbReference type="RefSeq" id="WP_113290326.1">
    <property type="nucleotide sequence ID" value="NZ_QNTQ01000015.1"/>
</dbReference>
<dbReference type="PANTHER" id="PTHR30466">
    <property type="entry name" value="FLAVIN REDUCTASE"/>
    <property type="match status" value="1"/>
</dbReference>
<dbReference type="InterPro" id="IPR050268">
    <property type="entry name" value="NADH-dep_flavin_reductase"/>
</dbReference>
<dbReference type="EMBL" id="QNTQ01000015">
    <property type="protein sequence ID" value="RBI83683.1"/>
    <property type="molecule type" value="Genomic_DNA"/>
</dbReference>
<dbReference type="Gene3D" id="2.30.110.10">
    <property type="entry name" value="Electron Transport, Fmn-binding Protein, Chain A"/>
    <property type="match status" value="1"/>
</dbReference>
<dbReference type="SMART" id="SM00903">
    <property type="entry name" value="Flavin_Reduct"/>
    <property type="match status" value="1"/>
</dbReference>
<dbReference type="Proteomes" id="UP000253370">
    <property type="component" value="Unassembled WGS sequence"/>
</dbReference>
<dbReference type="GO" id="GO:0042602">
    <property type="term" value="F:riboflavin reductase (NADPH) activity"/>
    <property type="evidence" value="ECO:0007669"/>
    <property type="project" value="TreeGrafter"/>
</dbReference>
<dbReference type="PANTHER" id="PTHR30466:SF1">
    <property type="entry name" value="FMN REDUCTASE (NADH) RUTF"/>
    <property type="match status" value="1"/>
</dbReference>
<evidence type="ECO:0000259" key="2">
    <source>
        <dbReference type="SMART" id="SM00903"/>
    </source>
</evidence>
<gene>
    <name evidence="3" type="ORF">DRV85_15175</name>
</gene>
<dbReference type="InterPro" id="IPR002563">
    <property type="entry name" value="Flavin_Rdtase-like_dom"/>
</dbReference>
<dbReference type="GO" id="GO:0010181">
    <property type="term" value="F:FMN binding"/>
    <property type="evidence" value="ECO:0007669"/>
    <property type="project" value="InterPro"/>
</dbReference>
<name>A0A365U5U9_9RHOB</name>
<comment type="caution">
    <text evidence="3">The sequence shown here is derived from an EMBL/GenBank/DDBJ whole genome shotgun (WGS) entry which is preliminary data.</text>
</comment>
<dbReference type="AlphaFoldDB" id="A0A365U5U9"/>
<reference evidence="3 4" key="1">
    <citation type="submission" date="2018-07" db="EMBL/GenBank/DDBJ databases">
        <title>Rhodosalinus sp. strain E84T genomic sequence and assembly.</title>
        <authorList>
            <person name="Liu Z.-W."/>
            <person name="Lu D.-C."/>
        </authorList>
    </citation>
    <scope>NUCLEOTIDE SEQUENCE [LARGE SCALE GENOMIC DNA]</scope>
    <source>
        <strain evidence="3 4">E84</strain>
    </source>
</reference>
<evidence type="ECO:0000256" key="1">
    <source>
        <dbReference type="ARBA" id="ARBA00023002"/>
    </source>
</evidence>
<dbReference type="OrthoDB" id="9792858at2"/>
<accession>A0A365U5U9</accession>
<keyword evidence="1" id="KW-0560">Oxidoreductase</keyword>
<evidence type="ECO:0000313" key="3">
    <source>
        <dbReference type="EMBL" id="RBI83683.1"/>
    </source>
</evidence>